<accession>A0A7J7NG84</accession>
<comment type="caution">
    <text evidence="1">The sequence shown here is derived from an EMBL/GenBank/DDBJ whole genome shotgun (WGS) entry which is preliminary data.</text>
</comment>
<keyword evidence="2" id="KW-1185">Reference proteome</keyword>
<reference evidence="1 2" key="1">
    <citation type="journal article" date="2020" name="IScience">
        <title>Genome Sequencing of the Endangered Kingdonia uniflora (Circaeasteraceae, Ranunculales) Reveals Potential Mechanisms of Evolutionary Specialization.</title>
        <authorList>
            <person name="Sun Y."/>
            <person name="Deng T."/>
            <person name="Zhang A."/>
            <person name="Moore M.J."/>
            <person name="Landis J.B."/>
            <person name="Lin N."/>
            <person name="Zhang H."/>
            <person name="Zhang X."/>
            <person name="Huang J."/>
            <person name="Zhang X."/>
            <person name="Sun H."/>
            <person name="Wang H."/>
        </authorList>
    </citation>
    <scope>NUCLEOTIDE SEQUENCE [LARGE SCALE GENOMIC DNA]</scope>
    <source>
        <strain evidence="1">TB1705</strain>
        <tissue evidence="1">Leaf</tissue>
    </source>
</reference>
<protein>
    <submittedName>
        <fullName evidence="1">Uncharacterized protein</fullName>
    </submittedName>
</protein>
<sequence length="145" mass="16533">MAALRGKNLALRQIHILTLKAERKKFGVESHLIYRVVVDMETLPIMEASTSSRSAEFESVVYDREDKVEFIQFPDFPGKLGDCLYRDDEEPMELMCRTVKQSPSSKVKKKSLLDIVAQEGVKLEAMLKELGISRKMRANGRSKKV</sequence>
<evidence type="ECO:0000313" key="2">
    <source>
        <dbReference type="Proteomes" id="UP000541444"/>
    </source>
</evidence>
<name>A0A7J7NG84_9MAGN</name>
<evidence type="ECO:0000313" key="1">
    <source>
        <dbReference type="EMBL" id="KAF6166196.1"/>
    </source>
</evidence>
<gene>
    <name evidence="1" type="ORF">GIB67_023906</name>
</gene>
<dbReference type="AlphaFoldDB" id="A0A7J7NG84"/>
<organism evidence="1 2">
    <name type="scientific">Kingdonia uniflora</name>
    <dbReference type="NCBI Taxonomy" id="39325"/>
    <lineage>
        <taxon>Eukaryota</taxon>
        <taxon>Viridiplantae</taxon>
        <taxon>Streptophyta</taxon>
        <taxon>Embryophyta</taxon>
        <taxon>Tracheophyta</taxon>
        <taxon>Spermatophyta</taxon>
        <taxon>Magnoliopsida</taxon>
        <taxon>Ranunculales</taxon>
        <taxon>Circaeasteraceae</taxon>
        <taxon>Kingdonia</taxon>
    </lineage>
</organism>
<dbReference type="Proteomes" id="UP000541444">
    <property type="component" value="Unassembled WGS sequence"/>
</dbReference>
<dbReference type="EMBL" id="JACGCM010000811">
    <property type="protein sequence ID" value="KAF6166196.1"/>
    <property type="molecule type" value="Genomic_DNA"/>
</dbReference>
<proteinExistence type="predicted"/>